<protein>
    <submittedName>
        <fullName evidence="1">Uncharacterized protein</fullName>
    </submittedName>
</protein>
<name>A0ABZ3IQ10_9FIRM</name>
<evidence type="ECO:0000313" key="1">
    <source>
        <dbReference type="EMBL" id="XFO67761.1"/>
    </source>
</evidence>
<sequence>MIRGINKQGYKKIGDSDNPPTEIVKIIGRITSIAKEICELTEYEVPTMKKS</sequence>
<accession>A0ABZ3IQ10</accession>
<dbReference type="Proteomes" id="UP000216752">
    <property type="component" value="Chromosome"/>
</dbReference>
<dbReference type="RefSeq" id="WP_169717880.1">
    <property type="nucleotide sequence ID" value="NZ_CP155573.1"/>
</dbReference>
<dbReference type="EMBL" id="CP155573">
    <property type="protein sequence ID" value="XFO67761.1"/>
    <property type="molecule type" value="Genomic_DNA"/>
</dbReference>
<organism evidence="1 2">
    <name type="scientific">Sporomusa silvacetica DSM 10669</name>
    <dbReference type="NCBI Taxonomy" id="1123289"/>
    <lineage>
        <taxon>Bacteria</taxon>
        <taxon>Bacillati</taxon>
        <taxon>Bacillota</taxon>
        <taxon>Negativicutes</taxon>
        <taxon>Selenomonadales</taxon>
        <taxon>Sporomusaceae</taxon>
        <taxon>Sporomusa</taxon>
    </lineage>
</organism>
<gene>
    <name evidence="1" type="ORF">SPSIL_039800</name>
</gene>
<proteinExistence type="predicted"/>
<reference evidence="1" key="1">
    <citation type="submission" date="2024-05" db="EMBL/GenBank/DDBJ databases">
        <title>Isolation and characterization of Sporomusa carbonis sp. nov., a carboxydotrophic hydrogenogen in the genus of Sporomusa isolated from a charcoal burning pile.</title>
        <authorList>
            <person name="Boeer T."/>
            <person name="Rosenbaum F."/>
            <person name="Eysell L."/>
            <person name="Mueller V."/>
            <person name="Daniel R."/>
            <person name="Poehlein A."/>
        </authorList>
    </citation>
    <scope>NUCLEOTIDE SEQUENCE [LARGE SCALE GENOMIC DNA]</scope>
    <source>
        <strain evidence="1">DSM 10669</strain>
    </source>
</reference>
<evidence type="ECO:0000313" key="2">
    <source>
        <dbReference type="Proteomes" id="UP000216752"/>
    </source>
</evidence>
<keyword evidence="2" id="KW-1185">Reference proteome</keyword>